<feature type="domain" description="T6SS Phospholipase effector Tle1-like catalytic" evidence="1">
    <location>
        <begin position="4"/>
        <end position="263"/>
    </location>
</feature>
<gene>
    <name evidence="2" type="ORF">LQ327_22775</name>
</gene>
<dbReference type="InterPro" id="IPR018712">
    <property type="entry name" value="Tle1-like_cat"/>
</dbReference>
<dbReference type="Gene3D" id="2.60.120.430">
    <property type="entry name" value="Galactose-binding lectin"/>
    <property type="match status" value="1"/>
</dbReference>
<name>A0ABS8PD54_9PSEU</name>
<dbReference type="Proteomes" id="UP001199469">
    <property type="component" value="Unassembled WGS sequence"/>
</dbReference>
<evidence type="ECO:0000313" key="2">
    <source>
        <dbReference type="EMBL" id="MCD2196202.1"/>
    </source>
</evidence>
<comment type="caution">
    <text evidence="2">The sequence shown here is derived from an EMBL/GenBank/DDBJ whole genome shotgun (WGS) entry which is preliminary data.</text>
</comment>
<organism evidence="2 3">
    <name type="scientific">Actinomycetospora endophytica</name>
    <dbReference type="NCBI Taxonomy" id="2291215"/>
    <lineage>
        <taxon>Bacteria</taxon>
        <taxon>Bacillati</taxon>
        <taxon>Actinomycetota</taxon>
        <taxon>Actinomycetes</taxon>
        <taxon>Pseudonocardiales</taxon>
        <taxon>Pseudonocardiaceae</taxon>
        <taxon>Actinomycetospora</taxon>
    </lineage>
</organism>
<keyword evidence="3" id="KW-1185">Reference proteome</keyword>
<reference evidence="2 3" key="1">
    <citation type="submission" date="2021-11" db="EMBL/GenBank/DDBJ databases">
        <title>Draft genome sequence of Actinomycetospora sp. SF1 isolated from the rhizosphere soil.</title>
        <authorList>
            <person name="Duangmal K."/>
            <person name="Chantavorakit T."/>
        </authorList>
    </citation>
    <scope>NUCLEOTIDE SEQUENCE [LARGE SCALE GENOMIC DNA]</scope>
    <source>
        <strain evidence="2 3">TBRC 5722</strain>
    </source>
</reference>
<dbReference type="Pfam" id="PF09994">
    <property type="entry name" value="T6SS_Tle1-like_cat"/>
    <property type="match status" value="1"/>
</dbReference>
<protein>
    <submittedName>
        <fullName evidence="2">DUF2235 domain-containing protein</fullName>
    </submittedName>
</protein>
<dbReference type="PANTHER" id="PTHR33840:SF1">
    <property type="entry name" value="TLE1 PHOSPHOLIPASE DOMAIN-CONTAINING PROTEIN"/>
    <property type="match status" value="1"/>
</dbReference>
<dbReference type="RefSeq" id="WP_230738056.1">
    <property type="nucleotide sequence ID" value="NZ_JAJNDB010000005.1"/>
</dbReference>
<evidence type="ECO:0000313" key="3">
    <source>
        <dbReference type="Proteomes" id="UP001199469"/>
    </source>
</evidence>
<dbReference type="PANTHER" id="PTHR33840">
    <property type="match status" value="1"/>
</dbReference>
<dbReference type="SUPFAM" id="SSF53474">
    <property type="entry name" value="alpha/beta-Hydrolases"/>
    <property type="match status" value="1"/>
</dbReference>
<proteinExistence type="predicted"/>
<sequence>MSWLVVCCDGTWSTPDMASVTNVRRLYNLLDDVDAGNDPQQSFYGSGVGTTGSAASRLEAGAFGTDLDEKILEAYRWLVTHYSPGDEIALFGFSRGAYTVRSLSGMIATCGIVDPAGLDAAMLDDRITRAYEHGYREQRPDWRDDIELRYDPDSDDIPVRFIGVWDTVGALGIPANLEWLRPERRDRYTFHDVELDRRIPAARHAVAIDEMRGPFTPTLWDETELAPGQDVEQVWFAGSHLDVGGGHVDRGLADITLEWMLDEVGKLTSIGVVPAGSQIVPDPLAVVHEDNDNQFGPGVSLLLDPSLDRWGQLLWDSRPRAIPVIDAGRQRADVHGTVYARQQGRPITGGRYRPTRVLESVGDTATVDVPARDPWTDAGLYLMPGRYEFTGDGEWRDGGDWLGPQGTVGPGLNPLTLVGGAFALAFRTTARVWTGQGHPEWTFFGERRRPTLPRMRLVGVVANDDGPAPAPGVATHQVVDVGRGQVAEVDVPGYLYAYANDAWSSYDDNAGSVRLTVTKVR</sequence>
<dbReference type="EMBL" id="JAJNDB010000005">
    <property type="protein sequence ID" value="MCD2196202.1"/>
    <property type="molecule type" value="Genomic_DNA"/>
</dbReference>
<evidence type="ECO:0000259" key="1">
    <source>
        <dbReference type="Pfam" id="PF09994"/>
    </source>
</evidence>
<accession>A0ABS8PD54</accession>
<dbReference type="InterPro" id="IPR029058">
    <property type="entry name" value="AB_hydrolase_fold"/>
</dbReference>